<dbReference type="Gene3D" id="3.40.50.150">
    <property type="entry name" value="Vaccinia Virus protein VP39"/>
    <property type="match status" value="1"/>
</dbReference>
<dbReference type="Pfam" id="PF07780">
    <property type="entry name" value="Spb1_C"/>
    <property type="match status" value="1"/>
</dbReference>
<dbReference type="RefSeq" id="XP_053019069.1">
    <property type="nucleotide sequence ID" value="XM_053167897.1"/>
</dbReference>
<feature type="compositionally biased region" description="Acidic residues" evidence="8">
    <location>
        <begin position="628"/>
        <end position="646"/>
    </location>
</feature>
<name>A0ABY7CFP9_9BASI</name>
<dbReference type="InterPro" id="IPR024576">
    <property type="entry name" value="rRNA_MeTfrase_Spb1_DUF3381"/>
</dbReference>
<comment type="similarity">
    <text evidence="7">Belongs to the class I-like SAM-binding methyltransferase superfamily. RNA methyltransferase RlmE family. SPB1 subfamily.</text>
</comment>
<evidence type="ECO:0000256" key="3">
    <source>
        <dbReference type="ARBA" id="ARBA00022603"/>
    </source>
</evidence>
<evidence type="ECO:0000256" key="9">
    <source>
        <dbReference type="SAM" id="SignalP"/>
    </source>
</evidence>
<proteinExistence type="inferred from homology"/>
<feature type="region of interest" description="Disordered" evidence="8">
    <location>
        <begin position="534"/>
        <end position="675"/>
    </location>
</feature>
<evidence type="ECO:0000256" key="8">
    <source>
        <dbReference type="SAM" id="MobiDB-lite"/>
    </source>
</evidence>
<evidence type="ECO:0000313" key="13">
    <source>
        <dbReference type="EMBL" id="WAQ83514.1"/>
    </source>
</evidence>
<keyword evidence="9" id="KW-0732">Signal</keyword>
<feature type="binding site" evidence="7">
    <location>
        <position position="228"/>
    </location>
    <ligand>
        <name>S-adenosyl-L-methionine</name>
        <dbReference type="ChEBI" id="CHEBI:59789"/>
    </ligand>
</feature>
<feature type="signal peptide" evidence="9">
    <location>
        <begin position="1"/>
        <end position="23"/>
    </location>
</feature>
<feature type="compositionally biased region" description="Basic and acidic residues" evidence="8">
    <location>
        <begin position="976"/>
        <end position="996"/>
    </location>
</feature>
<evidence type="ECO:0000256" key="5">
    <source>
        <dbReference type="ARBA" id="ARBA00022691"/>
    </source>
</evidence>
<dbReference type="PANTHER" id="PTHR10920:SF13">
    <property type="entry name" value="PRE-RRNA 2'-O-RIBOSE RNA METHYLTRANSFERASE FTSJ3"/>
    <property type="match status" value="1"/>
</dbReference>
<dbReference type="Pfam" id="PF11861">
    <property type="entry name" value="DUF3381"/>
    <property type="match status" value="1"/>
</dbReference>
<dbReference type="Pfam" id="PF01728">
    <property type="entry name" value="FtsJ"/>
    <property type="match status" value="1"/>
</dbReference>
<feature type="region of interest" description="Disordered" evidence="8">
    <location>
        <begin position="739"/>
        <end position="803"/>
    </location>
</feature>
<reference evidence="13" key="1">
    <citation type="submission" date="2022-10" db="EMBL/GenBank/DDBJ databases">
        <title>Puccinia triticina Genome sequencing and assembly.</title>
        <authorList>
            <person name="Li C."/>
        </authorList>
    </citation>
    <scope>NUCLEOTIDE SEQUENCE</scope>
    <source>
        <strain evidence="13">Pt15</strain>
    </source>
</reference>
<protein>
    <recommendedName>
        <fullName evidence="15">AdoMet-dependent rRNA methyltransferase SPB1</fullName>
    </recommendedName>
</protein>
<keyword evidence="2 7" id="KW-0698">rRNA processing</keyword>
<evidence type="ECO:0000256" key="6">
    <source>
        <dbReference type="ARBA" id="ARBA00023242"/>
    </source>
</evidence>
<dbReference type="EMBL" id="CP110423">
    <property type="protein sequence ID" value="WAQ83514.1"/>
    <property type="molecule type" value="Genomic_DNA"/>
</dbReference>
<keyword evidence="3 7" id="KW-0489">Methyltransferase</keyword>
<keyword evidence="5 7" id="KW-0949">S-adenosyl-L-methionine</keyword>
<evidence type="ECO:0000256" key="4">
    <source>
        <dbReference type="ARBA" id="ARBA00022679"/>
    </source>
</evidence>
<feature type="active site" description="Proton acceptor" evidence="7">
    <location>
        <position position="268"/>
    </location>
</feature>
<dbReference type="InterPro" id="IPR015507">
    <property type="entry name" value="rRNA-MeTfrase_E"/>
</dbReference>
<feature type="domain" description="Ribosomal RNA methyltransferase FtsJ" evidence="10">
    <location>
        <begin position="135"/>
        <end position="311"/>
    </location>
</feature>
<evidence type="ECO:0000259" key="11">
    <source>
        <dbReference type="Pfam" id="PF07780"/>
    </source>
</evidence>
<feature type="compositionally biased region" description="Basic residues" evidence="8">
    <location>
        <begin position="964"/>
        <end position="975"/>
    </location>
</feature>
<feature type="compositionally biased region" description="Basic and acidic residues" evidence="8">
    <location>
        <begin position="541"/>
        <end position="551"/>
    </location>
</feature>
<accession>A0ABY7CFP9</accession>
<feature type="region of interest" description="Disordered" evidence="8">
    <location>
        <begin position="35"/>
        <end position="122"/>
    </location>
</feature>
<feature type="binding site" evidence="7">
    <location>
        <position position="167"/>
    </location>
    <ligand>
        <name>S-adenosyl-L-methionine</name>
        <dbReference type="ChEBI" id="CHEBI:59789"/>
    </ligand>
</feature>
<evidence type="ECO:0008006" key="15">
    <source>
        <dbReference type="Google" id="ProtNLM"/>
    </source>
</evidence>
<feature type="binding site" evidence="7">
    <location>
        <position position="203"/>
    </location>
    <ligand>
        <name>S-adenosyl-L-methionine</name>
        <dbReference type="ChEBI" id="CHEBI:59789"/>
    </ligand>
</feature>
<sequence>MFNKLILILAILVIIQSIQVLESKVTHKFIERRRVETSYPGPSSAKTLTKRKTESPSKHTPSKGGCSNGGCGRVAASSSPPTFLSGQPHHRSQVVNVHTSTRKENETPHTMGKREKKTGKGRLDKYYRLAKEQGYRARSAFKLIQLNKRYQFLESARCCIDLCAAPGGWLQVAAKWMPANSLILGVDLVPIKPIPKVVTATEDIRTQSCRLWLRSELKDWKADVVLHDGAPNVGTAWIQDAFSQSELVLHSLKLATEMLAQNGTFVTKVFRSKDYNSLLYIFNQLFKKVEATKPPSSRNVSAEIFVVCQGYLAPKKIDPRLLDPAHVFKDVDLTKRLTEDQAEASSSKLTPNAQNVFKPEKKRRTREGYDEGDYTLHKSSSASALINTKDPVSILGVANCIKFDDSQQDKEIYKLKATTAEIKTTLTDLKVLGKGDFKKILKWRTTVRELLGIDSKPVDQTSSEAPVEVEPIDEEKIMKEELARIQNEKALENKRERRRLNEKRTRDVQRMQLQMTTPMDIGIENADGEVFGLQNMNSHDLSSDDDMKYADGEYDSDSPMDTDPEDCEDEELSEDEAKLQNLEEGLDLAYDEYQENQLRKDAKRKAREEARRSKHNEDQESEWTGCNDQDDPADEENDEIGSGDDIEVVRQKRAKSKKFDDNDDDSDSDGEDVTLQAARIVASRKAQGSASKPLAAKKPKLLVDFEERNDKTVEAQASAADLWFDQPVFKALGGVDALIPDGVGDSDNGHDESQASNGSICFDDDEDEKYLAAPEVEDSDSEMGTIEPSSIGGVWDDELPDPDEKNAKIIREKGLLTPQAIQLALDLVNRKKTKDQLVDSGFKRDAFFDDKNELPTWFMDDEMRHFREHVPVTKEAVKILRDKMRALNARPIKKIAEAKGRKKLRTLRRIEKAQSKANTVNETSDLTEKEKSLEIEKLMSRMHKTPKTKSDIKIVVAKGANRGQKGRPRGVKGRYKMVDARGRKELRAQKRQERASSKRKRK</sequence>
<feature type="chain" id="PRO_5045779679" description="AdoMet-dependent rRNA methyltransferase SPB1" evidence="9">
    <location>
        <begin position="24"/>
        <end position="1002"/>
    </location>
</feature>
<keyword evidence="1 7" id="KW-0690">Ribosome biogenesis</keyword>
<comment type="subcellular location">
    <subcellularLocation>
        <location evidence="7">Nucleus</location>
        <location evidence="7">Nucleolus</location>
    </subcellularLocation>
</comment>
<feature type="domain" description="Ribosomal RNA methyltransferase SPB1-like C-terminal" evidence="11">
    <location>
        <begin position="803"/>
        <end position="993"/>
    </location>
</feature>
<evidence type="ECO:0000256" key="2">
    <source>
        <dbReference type="ARBA" id="ARBA00022552"/>
    </source>
</evidence>
<feature type="compositionally biased region" description="Acidic residues" evidence="8">
    <location>
        <begin position="552"/>
        <end position="574"/>
    </location>
</feature>
<keyword evidence="14" id="KW-1185">Reference proteome</keyword>
<dbReference type="HAMAP" id="MF_03163">
    <property type="entry name" value="RNA_methyltr_E_SPB1"/>
    <property type="match status" value="1"/>
</dbReference>
<evidence type="ECO:0000259" key="12">
    <source>
        <dbReference type="Pfam" id="PF11861"/>
    </source>
</evidence>
<evidence type="ECO:0000256" key="1">
    <source>
        <dbReference type="ARBA" id="ARBA00022517"/>
    </source>
</evidence>
<dbReference type="InterPro" id="IPR002877">
    <property type="entry name" value="RNA_MeTrfase_FtsJ_dom"/>
</dbReference>
<keyword evidence="4 7" id="KW-0808">Transferase</keyword>
<dbReference type="InterPro" id="IPR012920">
    <property type="entry name" value="rRNA_MeTfrase_SPB1-like_C"/>
</dbReference>
<dbReference type="HAMAP" id="MF_01547">
    <property type="entry name" value="RNA_methyltr_E"/>
    <property type="match status" value="1"/>
</dbReference>
<feature type="compositionally biased region" description="Basic and acidic residues" evidence="8">
    <location>
        <begin position="606"/>
        <end position="618"/>
    </location>
</feature>
<evidence type="ECO:0000259" key="10">
    <source>
        <dbReference type="Pfam" id="PF01728"/>
    </source>
</evidence>
<evidence type="ECO:0000256" key="7">
    <source>
        <dbReference type="HAMAP-Rule" id="MF_03163"/>
    </source>
</evidence>
<gene>
    <name evidence="13" type="ORF">PtA15_3A885</name>
</gene>
<dbReference type="InterPro" id="IPR028589">
    <property type="entry name" value="SPB1-like"/>
</dbReference>
<dbReference type="InterPro" id="IPR029063">
    <property type="entry name" value="SAM-dependent_MTases_sf"/>
</dbReference>
<dbReference type="Proteomes" id="UP001164743">
    <property type="component" value="Chromosome 3A"/>
</dbReference>
<dbReference type="GeneID" id="77808792"/>
<feature type="binding site" evidence="7">
    <location>
        <position position="169"/>
    </location>
    <ligand>
        <name>S-adenosyl-L-methionine</name>
        <dbReference type="ChEBI" id="CHEBI:59789"/>
    </ligand>
</feature>
<feature type="compositionally biased region" description="Acidic residues" evidence="8">
    <location>
        <begin position="661"/>
        <end position="672"/>
    </location>
</feature>
<feature type="domain" description="DUF3381" evidence="12">
    <location>
        <begin position="359"/>
        <end position="510"/>
    </location>
</feature>
<evidence type="ECO:0000313" key="14">
    <source>
        <dbReference type="Proteomes" id="UP001164743"/>
    </source>
</evidence>
<feature type="compositionally biased region" description="Polar residues" evidence="8">
    <location>
        <begin position="76"/>
        <end position="85"/>
    </location>
</feature>
<keyword evidence="6 7" id="KW-0539">Nucleus</keyword>
<dbReference type="InterPro" id="IPR050082">
    <property type="entry name" value="RNA_methyltr_RlmE"/>
</dbReference>
<dbReference type="PANTHER" id="PTHR10920">
    <property type="entry name" value="RIBOSOMAL RNA METHYLTRANSFERASE"/>
    <property type="match status" value="1"/>
</dbReference>
<feature type="region of interest" description="Disordered" evidence="8">
    <location>
        <begin position="959"/>
        <end position="1002"/>
    </location>
</feature>
<feature type="binding site" evidence="7">
    <location>
        <position position="187"/>
    </location>
    <ligand>
        <name>S-adenosyl-L-methionine</name>
        <dbReference type="ChEBI" id="CHEBI:59789"/>
    </ligand>
</feature>
<dbReference type="SUPFAM" id="SSF53335">
    <property type="entry name" value="S-adenosyl-L-methionine-dependent methyltransferases"/>
    <property type="match status" value="1"/>
</dbReference>
<organism evidence="13 14">
    <name type="scientific">Puccinia triticina</name>
    <dbReference type="NCBI Taxonomy" id="208348"/>
    <lineage>
        <taxon>Eukaryota</taxon>
        <taxon>Fungi</taxon>
        <taxon>Dikarya</taxon>
        <taxon>Basidiomycota</taxon>
        <taxon>Pucciniomycotina</taxon>
        <taxon>Pucciniomycetes</taxon>
        <taxon>Pucciniales</taxon>
        <taxon>Pucciniaceae</taxon>
        <taxon>Puccinia</taxon>
    </lineage>
</organism>
<feature type="compositionally biased region" description="Acidic residues" evidence="8">
    <location>
        <begin position="584"/>
        <end position="594"/>
    </location>
</feature>